<evidence type="ECO:0000256" key="1">
    <source>
        <dbReference type="SAM" id="MobiDB-lite"/>
    </source>
</evidence>
<evidence type="ECO:0000313" key="4">
    <source>
        <dbReference type="EMBL" id="CAB4187118.1"/>
    </source>
</evidence>
<name>A0A6J5R0W7_9CAUD</name>
<dbReference type="EMBL" id="LR796485">
    <property type="protein sequence ID" value="CAB4147484.1"/>
    <property type="molecule type" value="Genomic_DNA"/>
</dbReference>
<dbReference type="EMBL" id="LR797101">
    <property type="protein sequence ID" value="CAB4187118.1"/>
    <property type="molecule type" value="Genomic_DNA"/>
</dbReference>
<evidence type="ECO:0000313" key="5">
    <source>
        <dbReference type="EMBL" id="CAB4218887.1"/>
    </source>
</evidence>
<feature type="region of interest" description="Disordered" evidence="1">
    <location>
        <begin position="69"/>
        <end position="93"/>
    </location>
</feature>
<accession>A0A6J5R0W7</accession>
<protein>
    <submittedName>
        <fullName evidence="4">Uncharacterized protein</fullName>
    </submittedName>
</protein>
<gene>
    <name evidence="3" type="ORF">UFOVP1011_21</name>
    <name evidence="4" type="ORF">UFOVP1162_43</name>
    <name evidence="5" type="ORF">UFOVP1611_46</name>
    <name evidence="2" type="ORF">UFOVP504_29</name>
</gene>
<proteinExistence type="predicted"/>
<sequence length="93" mass="10148">MTLIELAEVICCEGKPCMKPEACDKAREYRVPVSPMKAAEAVSRLVCREWAQHRSAGPMSVTRVLEGGMNSGAIPKREQRPARAAGCSNESEE</sequence>
<dbReference type="EMBL" id="LR796959">
    <property type="protein sequence ID" value="CAB4178028.1"/>
    <property type="molecule type" value="Genomic_DNA"/>
</dbReference>
<organism evidence="4">
    <name type="scientific">uncultured Caudovirales phage</name>
    <dbReference type="NCBI Taxonomy" id="2100421"/>
    <lineage>
        <taxon>Viruses</taxon>
        <taxon>Duplodnaviria</taxon>
        <taxon>Heunggongvirae</taxon>
        <taxon>Uroviricota</taxon>
        <taxon>Caudoviricetes</taxon>
        <taxon>Peduoviridae</taxon>
        <taxon>Maltschvirus</taxon>
        <taxon>Maltschvirus maltsch</taxon>
    </lineage>
</organism>
<evidence type="ECO:0000313" key="2">
    <source>
        <dbReference type="EMBL" id="CAB4147484.1"/>
    </source>
</evidence>
<dbReference type="EMBL" id="LR797465">
    <property type="protein sequence ID" value="CAB4218887.1"/>
    <property type="molecule type" value="Genomic_DNA"/>
</dbReference>
<evidence type="ECO:0000313" key="3">
    <source>
        <dbReference type="EMBL" id="CAB4178028.1"/>
    </source>
</evidence>
<reference evidence="4" key="1">
    <citation type="submission" date="2020-05" db="EMBL/GenBank/DDBJ databases">
        <authorList>
            <person name="Chiriac C."/>
            <person name="Salcher M."/>
            <person name="Ghai R."/>
            <person name="Kavagutti S V."/>
        </authorList>
    </citation>
    <scope>NUCLEOTIDE SEQUENCE</scope>
</reference>